<evidence type="ECO:0000313" key="2">
    <source>
        <dbReference type="Proteomes" id="UP000671960"/>
    </source>
</evidence>
<dbReference type="RefSeq" id="WP_208226918.1">
    <property type="nucleotide sequence ID" value="NZ_CP050854.1"/>
</dbReference>
<dbReference type="SUPFAM" id="SSF46894">
    <property type="entry name" value="C-terminal effector domain of the bipartite response regulators"/>
    <property type="match status" value="1"/>
</dbReference>
<evidence type="ECO:0000313" key="1">
    <source>
        <dbReference type="EMBL" id="QTF08587.1"/>
    </source>
</evidence>
<organism evidence="1 2">
    <name type="scientific">Brenneria izadpanahii</name>
    <dbReference type="NCBI Taxonomy" id="2722756"/>
    <lineage>
        <taxon>Bacteria</taxon>
        <taxon>Pseudomonadati</taxon>
        <taxon>Pseudomonadota</taxon>
        <taxon>Gammaproteobacteria</taxon>
        <taxon>Enterobacterales</taxon>
        <taxon>Pectobacteriaceae</taxon>
        <taxon>Brenneria</taxon>
    </lineage>
</organism>
<proteinExistence type="predicted"/>
<reference evidence="1 2" key="1">
    <citation type="submission" date="2020-03" db="EMBL/GenBank/DDBJ databases">
        <authorList>
            <person name="Bakhshi Ganjeh M."/>
        </authorList>
    </citation>
    <scope>NUCLEOTIDE SEQUENCE [LARGE SCALE GENOMIC DNA]</scope>
    <source>
        <strain evidence="2">Iran 50</strain>
    </source>
</reference>
<gene>
    <name evidence="1" type="ORF">HC231_12220</name>
</gene>
<dbReference type="Proteomes" id="UP000671960">
    <property type="component" value="Chromosome"/>
</dbReference>
<accession>A0ABX7UW80</accession>
<protein>
    <recommendedName>
        <fullName evidence="3">HTH luxR-type domain-containing protein</fullName>
    </recommendedName>
</protein>
<evidence type="ECO:0008006" key="3">
    <source>
        <dbReference type="Google" id="ProtNLM"/>
    </source>
</evidence>
<keyword evidence="2" id="KW-1185">Reference proteome</keyword>
<dbReference type="EMBL" id="CP050854">
    <property type="protein sequence ID" value="QTF08587.1"/>
    <property type="molecule type" value="Genomic_DNA"/>
</dbReference>
<name>A0ABX7UW80_9GAMM</name>
<sequence length="167" mass="19307">MTGSAFNHHFFNLGINYLHELIKVRQDRVLYLDFSRKNFKEFSLKILLLYVSAGKKITLFCDDHTLPVALYLRKISNNIFIVRITAGDAVLLNDLRLVAKGKQPVIPEENEKNSLTRKEFNLLDKILCGKSIISISKENIEPKKTIYSRVRSITRKMKVKKIAMLII</sequence>
<dbReference type="InterPro" id="IPR016032">
    <property type="entry name" value="Sig_transdc_resp-reg_C-effctor"/>
</dbReference>